<dbReference type="Gene3D" id="3.30.70.270">
    <property type="match status" value="1"/>
</dbReference>
<keyword evidence="3" id="KW-0378">Hydrolase</keyword>
<comment type="caution">
    <text evidence="3">The sequence shown here is derived from an EMBL/GenBank/DDBJ whole genome shotgun (WGS) entry which is preliminary data.</text>
</comment>
<dbReference type="SMART" id="SM00267">
    <property type="entry name" value="GGDEF"/>
    <property type="match status" value="1"/>
</dbReference>
<dbReference type="PROSITE" id="PS50883">
    <property type="entry name" value="EAL"/>
    <property type="match status" value="1"/>
</dbReference>
<gene>
    <name evidence="3" type="primary">gmr_2</name>
    <name evidence="3" type="ORF">PsAD2_00828</name>
</gene>
<sequence>MSDLDSTKYNIEYPEHSRLPRTVGKPLQPFTQSILHVYEKMFELPTFIMINQSQNQQDTELFVSETIQPYKTQLSRFLSAITELPITGDEVQILPHSFKKEDQEANGCSYPPSTQLVAFMPLILQQRVVALVGIMYHAQLSTAATFPRAHLQTASNSDQRENADLTKKLKSFRNLARILVPGLTRLLAANDMNDRLHTNETSPRTCTKRPLNPKEILTVRNIDPLTALRTREGFEQRISDAIANLSSPDQRVALFYVDLDHLKVINDAHGHAAGDAALVAVADRLKQMECNTITALRIGGDEYALLLKDTTSQQIRALLEELPSKLSYPFHHDDSEISPKVSIGAATFPDHANSAKELQECADTALYHAKKRGRNCTSLFNQVMRTRLDRQLSLQQTTKQALIENQVGTVFQPIMSSQTNKIKMLEARPEWPAQIHEIARGGDLSKMYDSASFSSILGKTLITAIVHAMRACHNTQLKHWEFLFRVPVPSLLKEGFCDALKSVLRENNIMADKFTLEIPSRTLLQANTHFLIDELNDLTKTGVKLCINHYDSGGLKIEHFQKLNIAYIKLHAGSVEKLFEDSKTARLLTAATEFAHALDIEVILSEIKNKSTEYKLRKLRAEYVQGELYAPAQHFSQIYEAYVPGKSQNTKLKLNSTRLSRQLLSMVN</sequence>
<feature type="domain" description="EAL" evidence="1">
    <location>
        <begin position="391"/>
        <end position="646"/>
    </location>
</feature>
<name>A0A166ATI3_9HYPH</name>
<dbReference type="SUPFAM" id="SSF141868">
    <property type="entry name" value="EAL domain-like"/>
    <property type="match status" value="1"/>
</dbReference>
<dbReference type="SUPFAM" id="SSF55073">
    <property type="entry name" value="Nucleotide cyclase"/>
    <property type="match status" value="1"/>
</dbReference>
<reference evidence="3 4" key="1">
    <citation type="journal article" date="2016" name="Front. Microbiol.">
        <title>Comparative Genomic Analysis Reveals a Diverse Repertoire of Genes Involved in Prokaryote-Eukaryote Interactions within the Pseudovibrio Genus.</title>
        <authorList>
            <person name="Romano S."/>
            <person name="Fernandez-Guerra A."/>
            <person name="Reen F.J."/>
            <person name="Glockner F.O."/>
            <person name="Crowley S.P."/>
            <person name="O'Sullivan O."/>
            <person name="Cotter P.D."/>
            <person name="Adams C."/>
            <person name="Dobson A.D."/>
            <person name="O'Gara F."/>
        </authorList>
    </citation>
    <scope>NUCLEOTIDE SEQUENCE [LARGE SCALE GENOMIC DNA]</scope>
    <source>
        <strain evidence="3 4">Ad2</strain>
    </source>
</reference>
<dbReference type="EC" id="3.1.4.52" evidence="3"/>
<feature type="domain" description="GGDEF" evidence="2">
    <location>
        <begin position="250"/>
        <end position="382"/>
    </location>
</feature>
<dbReference type="Gene3D" id="3.20.20.450">
    <property type="entry name" value="EAL domain"/>
    <property type="match status" value="1"/>
</dbReference>
<accession>A0A166ATI3</accession>
<evidence type="ECO:0000259" key="2">
    <source>
        <dbReference type="PROSITE" id="PS50887"/>
    </source>
</evidence>
<organism evidence="3 4">
    <name type="scientific">Pseudovibrio axinellae</name>
    <dbReference type="NCBI Taxonomy" id="989403"/>
    <lineage>
        <taxon>Bacteria</taxon>
        <taxon>Pseudomonadati</taxon>
        <taxon>Pseudomonadota</taxon>
        <taxon>Alphaproteobacteria</taxon>
        <taxon>Hyphomicrobiales</taxon>
        <taxon>Stappiaceae</taxon>
        <taxon>Pseudovibrio</taxon>
    </lineage>
</organism>
<evidence type="ECO:0000313" key="3">
    <source>
        <dbReference type="EMBL" id="KZL21531.1"/>
    </source>
</evidence>
<dbReference type="InterPro" id="IPR035919">
    <property type="entry name" value="EAL_sf"/>
</dbReference>
<protein>
    <submittedName>
        <fullName evidence="3">Cyclic di-GMP phosphodiesterase Gmr</fullName>
        <ecNumber evidence="3">3.1.4.52</ecNumber>
    </submittedName>
</protein>
<dbReference type="InterPro" id="IPR001633">
    <property type="entry name" value="EAL_dom"/>
</dbReference>
<dbReference type="Pfam" id="PF00990">
    <property type="entry name" value="GGDEF"/>
    <property type="match status" value="1"/>
</dbReference>
<dbReference type="PANTHER" id="PTHR44757">
    <property type="entry name" value="DIGUANYLATE CYCLASE DGCP"/>
    <property type="match status" value="1"/>
</dbReference>
<dbReference type="InterPro" id="IPR043128">
    <property type="entry name" value="Rev_trsase/Diguanyl_cyclase"/>
</dbReference>
<dbReference type="RefSeq" id="WP_208979484.1">
    <property type="nucleotide sequence ID" value="NZ_FOFM01000006.1"/>
</dbReference>
<dbReference type="PATRIC" id="fig|989403.3.peg.876"/>
<dbReference type="GO" id="GO:0071111">
    <property type="term" value="F:cyclic-guanylate-specific phosphodiesterase activity"/>
    <property type="evidence" value="ECO:0007669"/>
    <property type="project" value="UniProtKB-EC"/>
</dbReference>
<dbReference type="PANTHER" id="PTHR44757:SF2">
    <property type="entry name" value="BIOFILM ARCHITECTURE MAINTENANCE PROTEIN MBAA"/>
    <property type="match status" value="1"/>
</dbReference>
<dbReference type="STRING" id="989403.SAMN05421798_10699"/>
<dbReference type="AlphaFoldDB" id="A0A166ATI3"/>
<dbReference type="InterPro" id="IPR052155">
    <property type="entry name" value="Biofilm_reg_signaling"/>
</dbReference>
<dbReference type="InterPro" id="IPR029787">
    <property type="entry name" value="Nucleotide_cyclase"/>
</dbReference>
<dbReference type="Proteomes" id="UP000076577">
    <property type="component" value="Unassembled WGS sequence"/>
</dbReference>
<dbReference type="InterPro" id="IPR000160">
    <property type="entry name" value="GGDEF_dom"/>
</dbReference>
<dbReference type="SMART" id="SM00052">
    <property type="entry name" value="EAL"/>
    <property type="match status" value="1"/>
</dbReference>
<evidence type="ECO:0000259" key="1">
    <source>
        <dbReference type="PROSITE" id="PS50883"/>
    </source>
</evidence>
<dbReference type="NCBIfam" id="TIGR00254">
    <property type="entry name" value="GGDEF"/>
    <property type="match status" value="1"/>
</dbReference>
<proteinExistence type="predicted"/>
<dbReference type="CDD" id="cd01949">
    <property type="entry name" value="GGDEF"/>
    <property type="match status" value="1"/>
</dbReference>
<dbReference type="EMBL" id="LMCB01000004">
    <property type="protein sequence ID" value="KZL21531.1"/>
    <property type="molecule type" value="Genomic_DNA"/>
</dbReference>
<dbReference type="Pfam" id="PF00563">
    <property type="entry name" value="EAL"/>
    <property type="match status" value="1"/>
</dbReference>
<dbReference type="PROSITE" id="PS50887">
    <property type="entry name" value="GGDEF"/>
    <property type="match status" value="1"/>
</dbReference>
<evidence type="ECO:0000313" key="4">
    <source>
        <dbReference type="Proteomes" id="UP000076577"/>
    </source>
</evidence>
<keyword evidence="4" id="KW-1185">Reference proteome</keyword>
<dbReference type="CDD" id="cd01948">
    <property type="entry name" value="EAL"/>
    <property type="match status" value="1"/>
</dbReference>